<protein>
    <submittedName>
        <fullName evidence="4">Fumarylacetoacetate hydrolase family protein</fullName>
    </submittedName>
</protein>
<feature type="domain" description="Rv2993c-like N-terminal" evidence="3">
    <location>
        <begin position="4"/>
        <end position="54"/>
    </location>
</feature>
<dbReference type="RefSeq" id="WP_190878839.1">
    <property type="nucleotide sequence ID" value="NZ_CP159837.1"/>
</dbReference>
<organism evidence="4">
    <name type="scientific">Planktothricoides raciborskii GIHE-MW2</name>
    <dbReference type="NCBI Taxonomy" id="2792601"/>
    <lineage>
        <taxon>Bacteria</taxon>
        <taxon>Bacillati</taxon>
        <taxon>Cyanobacteriota</taxon>
        <taxon>Cyanophyceae</taxon>
        <taxon>Oscillatoriophycideae</taxon>
        <taxon>Oscillatoriales</taxon>
        <taxon>Oscillatoriaceae</taxon>
        <taxon>Planktothricoides</taxon>
    </lineage>
</organism>
<evidence type="ECO:0000259" key="3">
    <source>
        <dbReference type="Pfam" id="PF10370"/>
    </source>
</evidence>
<dbReference type="GO" id="GO:0018773">
    <property type="term" value="F:acetylpyruvate hydrolase activity"/>
    <property type="evidence" value="ECO:0007669"/>
    <property type="project" value="TreeGrafter"/>
</dbReference>
<dbReference type="InterPro" id="IPR036663">
    <property type="entry name" value="Fumarylacetoacetase_C_sf"/>
</dbReference>
<feature type="domain" description="Fumarylacetoacetase-like C-terminal" evidence="2">
    <location>
        <begin position="59"/>
        <end position="254"/>
    </location>
</feature>
<dbReference type="EMBL" id="CP159837">
    <property type="protein sequence ID" value="XCM34842.1"/>
    <property type="molecule type" value="Genomic_DNA"/>
</dbReference>
<dbReference type="GO" id="GO:0016853">
    <property type="term" value="F:isomerase activity"/>
    <property type="evidence" value="ECO:0007669"/>
    <property type="project" value="UniProtKB-ARBA"/>
</dbReference>
<gene>
    <name evidence="4" type="ORF">ABWT76_003485</name>
</gene>
<reference evidence="4" key="1">
    <citation type="submission" date="2024-07" db="EMBL/GenBank/DDBJ databases">
        <authorList>
            <person name="Kim Y.J."/>
            <person name="Jeong J.Y."/>
        </authorList>
    </citation>
    <scope>NUCLEOTIDE SEQUENCE</scope>
    <source>
        <strain evidence="4">GIHE-MW2</strain>
    </source>
</reference>
<dbReference type="InterPro" id="IPR011234">
    <property type="entry name" value="Fumarylacetoacetase-like_C"/>
</dbReference>
<evidence type="ECO:0000259" key="2">
    <source>
        <dbReference type="Pfam" id="PF01557"/>
    </source>
</evidence>
<dbReference type="FunFam" id="3.90.850.10:FF:000002">
    <property type="entry name" value="2-hydroxyhepta-2,4-diene-1,7-dioate isomerase"/>
    <property type="match status" value="1"/>
</dbReference>
<sequence length="261" mass="28841">MAQRYVRIQTPEGKIYYGLLQLSRGVQVLDAPPWLGGQPSDKFLEPDNYKLLAPVTPSKIIAVGKNYGKHAAEMGTPVPDEPLLFMKPPTAVIAHGDEIRYPPQSERVDYEGELALVIGERCVDCTPEAAQGKIWGYTIANDVTARDLQQRDGQWTRAKSFDTFCPLGPWIVRELSPGGRLQTFLNDREQPVQSSLIDDMVFPPDVLVAYISQVMTLLPGDVILTGTPEGIGPMQVGDRVRVEIEGIGSLENIVTLRQSKQ</sequence>
<accession>A0AAU8J9F1</accession>
<dbReference type="PANTHER" id="PTHR11820">
    <property type="entry name" value="ACYLPYRUVASE"/>
    <property type="match status" value="1"/>
</dbReference>
<dbReference type="Pfam" id="PF10370">
    <property type="entry name" value="Rv2993c-like_N"/>
    <property type="match status" value="1"/>
</dbReference>
<evidence type="ECO:0000313" key="4">
    <source>
        <dbReference type="EMBL" id="XCM34842.1"/>
    </source>
</evidence>
<dbReference type="PANTHER" id="PTHR11820:SF7">
    <property type="entry name" value="ACYLPYRUVASE FAHD1, MITOCHONDRIAL"/>
    <property type="match status" value="1"/>
</dbReference>
<dbReference type="InterPro" id="IPR018833">
    <property type="entry name" value="Rv2993c-like_N"/>
</dbReference>
<dbReference type="Gene3D" id="3.90.850.10">
    <property type="entry name" value="Fumarylacetoacetase-like, C-terminal domain"/>
    <property type="match status" value="1"/>
</dbReference>
<dbReference type="Pfam" id="PF01557">
    <property type="entry name" value="FAA_hydrolase"/>
    <property type="match status" value="1"/>
</dbReference>
<keyword evidence="1" id="KW-0479">Metal-binding</keyword>
<dbReference type="GO" id="GO:0019752">
    <property type="term" value="P:carboxylic acid metabolic process"/>
    <property type="evidence" value="ECO:0007669"/>
    <property type="project" value="UniProtKB-ARBA"/>
</dbReference>
<dbReference type="SUPFAM" id="SSF56529">
    <property type="entry name" value="FAH"/>
    <property type="match status" value="1"/>
</dbReference>
<proteinExistence type="predicted"/>
<keyword evidence="4" id="KW-0378">Hydrolase</keyword>
<dbReference type="GO" id="GO:0046872">
    <property type="term" value="F:metal ion binding"/>
    <property type="evidence" value="ECO:0007669"/>
    <property type="project" value="UniProtKB-KW"/>
</dbReference>
<evidence type="ECO:0000256" key="1">
    <source>
        <dbReference type="ARBA" id="ARBA00022723"/>
    </source>
</evidence>
<name>A0AAU8J9F1_9CYAN</name>
<dbReference type="AlphaFoldDB" id="A0AAU8J9F1"/>